<proteinExistence type="predicted"/>
<feature type="modified residue" description="4-aspartylphosphate" evidence="5">
    <location>
        <position position="64"/>
    </location>
</feature>
<evidence type="ECO:0000256" key="2">
    <source>
        <dbReference type="ARBA" id="ARBA00023015"/>
    </source>
</evidence>
<sequence>METVTQTATGQVRLLVVDDEALMRAGLRLMLDGAEGITVVGEAGDGVEALAAVAELDPDVVLMDLRMPTMDGIEATGRLRKAGSRPAVVVLTAFDTDSFLLRALRAGAVSFLLKDTPPQDVVQAVHEAARGGARFSPTVLTRLIRLAAREDVAAAQEPEAPAPPAARTVAPAEVTAREWDVAQLVAQGLTNGEIGEALMMSLPTVKTHVGHLFEKLHVTNRVQLAIRVLER</sequence>
<keyword evidence="4" id="KW-0804">Transcription</keyword>
<evidence type="ECO:0000259" key="7">
    <source>
        <dbReference type="PROSITE" id="PS50110"/>
    </source>
</evidence>
<dbReference type="Proteomes" id="UP001589793">
    <property type="component" value="Unassembled WGS sequence"/>
</dbReference>
<evidence type="ECO:0000313" key="8">
    <source>
        <dbReference type="EMBL" id="MFC0674897.1"/>
    </source>
</evidence>
<dbReference type="SMART" id="SM00448">
    <property type="entry name" value="REC"/>
    <property type="match status" value="1"/>
</dbReference>
<comment type="caution">
    <text evidence="8">The sequence shown here is derived from an EMBL/GenBank/DDBJ whole genome shotgun (WGS) entry which is preliminary data.</text>
</comment>
<keyword evidence="9" id="KW-1185">Reference proteome</keyword>
<keyword evidence="3" id="KW-0238">DNA-binding</keyword>
<dbReference type="InterPro" id="IPR058245">
    <property type="entry name" value="NreC/VraR/RcsB-like_REC"/>
</dbReference>
<dbReference type="InterPro" id="IPR011006">
    <property type="entry name" value="CheY-like_superfamily"/>
</dbReference>
<dbReference type="PROSITE" id="PS50043">
    <property type="entry name" value="HTH_LUXR_2"/>
    <property type="match status" value="1"/>
</dbReference>
<feature type="domain" description="Response regulatory" evidence="7">
    <location>
        <begin position="13"/>
        <end position="129"/>
    </location>
</feature>
<keyword evidence="2" id="KW-0805">Transcription regulation</keyword>
<dbReference type="SUPFAM" id="SSF52172">
    <property type="entry name" value="CheY-like"/>
    <property type="match status" value="1"/>
</dbReference>
<dbReference type="InterPro" id="IPR001789">
    <property type="entry name" value="Sig_transdc_resp-reg_receiver"/>
</dbReference>
<dbReference type="PROSITE" id="PS50110">
    <property type="entry name" value="RESPONSE_REGULATORY"/>
    <property type="match status" value="1"/>
</dbReference>
<dbReference type="SMART" id="SM00421">
    <property type="entry name" value="HTH_LUXR"/>
    <property type="match status" value="1"/>
</dbReference>
<organism evidence="8 9">
    <name type="scientific">Brachybacterium hainanense</name>
    <dbReference type="NCBI Taxonomy" id="1541174"/>
    <lineage>
        <taxon>Bacteria</taxon>
        <taxon>Bacillati</taxon>
        <taxon>Actinomycetota</taxon>
        <taxon>Actinomycetes</taxon>
        <taxon>Micrococcales</taxon>
        <taxon>Dermabacteraceae</taxon>
        <taxon>Brachybacterium</taxon>
    </lineage>
</organism>
<dbReference type="PROSITE" id="PS00622">
    <property type="entry name" value="HTH_LUXR_1"/>
    <property type="match status" value="1"/>
</dbReference>
<dbReference type="CDD" id="cd17535">
    <property type="entry name" value="REC_NarL-like"/>
    <property type="match status" value="1"/>
</dbReference>
<gene>
    <name evidence="8" type="ORF">ACFFF6_13095</name>
</gene>
<evidence type="ECO:0000256" key="5">
    <source>
        <dbReference type="PROSITE-ProRule" id="PRU00169"/>
    </source>
</evidence>
<name>A0ABV6RD45_9MICO</name>
<evidence type="ECO:0000313" key="9">
    <source>
        <dbReference type="Proteomes" id="UP001589793"/>
    </source>
</evidence>
<dbReference type="CDD" id="cd06170">
    <property type="entry name" value="LuxR_C_like"/>
    <property type="match status" value="1"/>
</dbReference>
<dbReference type="EMBL" id="JBHLSV010000016">
    <property type="protein sequence ID" value="MFC0674897.1"/>
    <property type="molecule type" value="Genomic_DNA"/>
</dbReference>
<dbReference type="PANTHER" id="PTHR43214">
    <property type="entry name" value="TWO-COMPONENT RESPONSE REGULATOR"/>
    <property type="match status" value="1"/>
</dbReference>
<dbReference type="RefSeq" id="WP_376981415.1">
    <property type="nucleotide sequence ID" value="NZ_JBHLSV010000016.1"/>
</dbReference>
<dbReference type="PANTHER" id="PTHR43214:SF24">
    <property type="entry name" value="TRANSCRIPTIONAL REGULATORY PROTEIN NARL-RELATED"/>
    <property type="match status" value="1"/>
</dbReference>
<evidence type="ECO:0000256" key="1">
    <source>
        <dbReference type="ARBA" id="ARBA00022553"/>
    </source>
</evidence>
<evidence type="ECO:0000256" key="4">
    <source>
        <dbReference type="ARBA" id="ARBA00023163"/>
    </source>
</evidence>
<dbReference type="SUPFAM" id="SSF46894">
    <property type="entry name" value="C-terminal effector domain of the bipartite response regulators"/>
    <property type="match status" value="1"/>
</dbReference>
<accession>A0ABV6RD45</accession>
<keyword evidence="1 5" id="KW-0597">Phosphoprotein</keyword>
<protein>
    <submittedName>
        <fullName evidence="8">Response regulator</fullName>
    </submittedName>
</protein>
<dbReference type="Pfam" id="PF00072">
    <property type="entry name" value="Response_reg"/>
    <property type="match status" value="1"/>
</dbReference>
<dbReference type="InterPro" id="IPR000792">
    <property type="entry name" value="Tscrpt_reg_LuxR_C"/>
</dbReference>
<dbReference type="InterPro" id="IPR016032">
    <property type="entry name" value="Sig_transdc_resp-reg_C-effctor"/>
</dbReference>
<dbReference type="Pfam" id="PF00196">
    <property type="entry name" value="GerE"/>
    <property type="match status" value="1"/>
</dbReference>
<reference evidence="8 9" key="1">
    <citation type="submission" date="2024-09" db="EMBL/GenBank/DDBJ databases">
        <authorList>
            <person name="Sun Q."/>
            <person name="Mori K."/>
        </authorList>
    </citation>
    <scope>NUCLEOTIDE SEQUENCE [LARGE SCALE GENOMIC DNA]</scope>
    <source>
        <strain evidence="8 9">CICC 10874</strain>
    </source>
</reference>
<feature type="domain" description="HTH luxR-type" evidence="6">
    <location>
        <begin position="167"/>
        <end position="231"/>
    </location>
</feature>
<dbReference type="Gene3D" id="3.40.50.2300">
    <property type="match status" value="1"/>
</dbReference>
<evidence type="ECO:0000259" key="6">
    <source>
        <dbReference type="PROSITE" id="PS50043"/>
    </source>
</evidence>
<evidence type="ECO:0000256" key="3">
    <source>
        <dbReference type="ARBA" id="ARBA00023125"/>
    </source>
</evidence>
<dbReference type="PRINTS" id="PR00038">
    <property type="entry name" value="HTHLUXR"/>
</dbReference>
<dbReference type="InterPro" id="IPR039420">
    <property type="entry name" value="WalR-like"/>
</dbReference>